<keyword evidence="5 8" id="KW-0408">Iron</keyword>
<dbReference type="Proteomes" id="UP000221165">
    <property type="component" value="Unassembled WGS sequence"/>
</dbReference>
<name>A0A2C6KMF0_9APIC</name>
<dbReference type="GO" id="GO:0016020">
    <property type="term" value="C:membrane"/>
    <property type="evidence" value="ECO:0007669"/>
    <property type="project" value="UniProtKB-SubCell"/>
</dbReference>
<dbReference type="FunFam" id="3.10.120.10:FF:000002">
    <property type="entry name" value="Cytochrome b5 type B"/>
    <property type="match status" value="1"/>
</dbReference>
<dbReference type="VEuPathDB" id="ToxoDB:CSUI_000949"/>
<dbReference type="InterPro" id="IPR001199">
    <property type="entry name" value="Cyt_B5-like_heme/steroid-bd"/>
</dbReference>
<feature type="transmembrane region" description="Helical" evidence="8">
    <location>
        <begin position="135"/>
        <end position="157"/>
    </location>
</feature>
<dbReference type="PANTHER" id="PTHR19359:SF14">
    <property type="entry name" value="CYTOCHROME B5 A"/>
    <property type="match status" value="1"/>
</dbReference>
<evidence type="ECO:0000256" key="2">
    <source>
        <dbReference type="ARBA" id="ARBA00022617"/>
    </source>
</evidence>
<evidence type="ECO:0000313" key="10">
    <source>
        <dbReference type="EMBL" id="PHJ25191.1"/>
    </source>
</evidence>
<dbReference type="AlphaFoldDB" id="A0A2C6KMF0"/>
<dbReference type="SMART" id="SM01117">
    <property type="entry name" value="Cyt-b5"/>
    <property type="match status" value="1"/>
</dbReference>
<dbReference type="GO" id="GO:0046872">
    <property type="term" value="F:metal ion binding"/>
    <property type="evidence" value="ECO:0007669"/>
    <property type="project" value="UniProtKB-UniRule"/>
</dbReference>
<keyword evidence="3 8" id="KW-0812">Transmembrane</keyword>
<dbReference type="PROSITE" id="PS50255">
    <property type="entry name" value="CYTOCHROME_B5_2"/>
    <property type="match status" value="1"/>
</dbReference>
<evidence type="ECO:0000256" key="6">
    <source>
        <dbReference type="ARBA" id="ARBA00023136"/>
    </source>
</evidence>
<keyword evidence="6 8" id="KW-0472">Membrane</keyword>
<comment type="caution">
    <text evidence="10">The sequence shown here is derived from an EMBL/GenBank/DDBJ whole genome shotgun (WGS) entry which is preliminary data.</text>
</comment>
<evidence type="ECO:0000256" key="7">
    <source>
        <dbReference type="ARBA" id="ARBA00038168"/>
    </source>
</evidence>
<evidence type="ECO:0000259" key="9">
    <source>
        <dbReference type="PROSITE" id="PS50255"/>
    </source>
</evidence>
<dbReference type="SUPFAM" id="SSF55856">
    <property type="entry name" value="Cytochrome b5-like heme/steroid binding domain"/>
    <property type="match status" value="1"/>
</dbReference>
<evidence type="ECO:0000256" key="4">
    <source>
        <dbReference type="ARBA" id="ARBA00022723"/>
    </source>
</evidence>
<keyword evidence="2 8" id="KW-0349">Heme</keyword>
<dbReference type="EMBL" id="MIGC01000375">
    <property type="protein sequence ID" value="PHJ25191.1"/>
    <property type="molecule type" value="Genomic_DNA"/>
</dbReference>
<reference evidence="10 11" key="1">
    <citation type="journal article" date="2017" name="Int. J. Parasitol.">
        <title>The genome of the protozoan parasite Cystoisospora suis and a reverse vaccinology approach to identify vaccine candidates.</title>
        <authorList>
            <person name="Palmieri N."/>
            <person name="Shrestha A."/>
            <person name="Ruttkowski B."/>
            <person name="Beck T."/>
            <person name="Vogl C."/>
            <person name="Tomley F."/>
            <person name="Blake D.P."/>
            <person name="Joachim A."/>
        </authorList>
    </citation>
    <scope>NUCLEOTIDE SEQUENCE [LARGE SCALE GENOMIC DNA]</scope>
    <source>
        <strain evidence="10 11">Wien I</strain>
    </source>
</reference>
<dbReference type="GeneID" id="94424366"/>
<feature type="domain" description="Cytochrome b5 heme-binding" evidence="9">
    <location>
        <begin position="24"/>
        <end position="100"/>
    </location>
</feature>
<dbReference type="InterPro" id="IPR018506">
    <property type="entry name" value="Cyt_B5_heme-BS"/>
</dbReference>
<evidence type="ECO:0000256" key="8">
    <source>
        <dbReference type="RuleBase" id="RU362121"/>
    </source>
</evidence>
<evidence type="ECO:0000256" key="5">
    <source>
        <dbReference type="ARBA" id="ARBA00023004"/>
    </source>
</evidence>
<dbReference type="Pfam" id="PF00173">
    <property type="entry name" value="Cyt-b5"/>
    <property type="match status" value="1"/>
</dbReference>
<gene>
    <name evidence="10" type="ORF">CSUI_000949</name>
</gene>
<evidence type="ECO:0000256" key="1">
    <source>
        <dbReference type="ARBA" id="ARBA00004370"/>
    </source>
</evidence>
<dbReference type="InterPro" id="IPR050668">
    <property type="entry name" value="Cytochrome_b5"/>
</dbReference>
<dbReference type="OrthoDB" id="260519at2759"/>
<dbReference type="InterPro" id="IPR036400">
    <property type="entry name" value="Cyt_B5-like_heme/steroid_sf"/>
</dbReference>
<comment type="similarity">
    <text evidence="7 8">Belongs to the cytochrome b5 family.</text>
</comment>
<sequence>MATPTTTQQTAGSGKVGEEEKWRSQIYTMNEINKHNTEKDYWCVIGGVVYDLTEFLEDHPGGVEVLMDYAGQDATDAFEDIGHSYSARKMAADYAIGVLDGWQGKARGCASKTCPTSQTCCTPKKSCDSTGGGQLVGTGVAAGAVIALAAMAIYYLLTVP</sequence>
<dbReference type="PRINTS" id="PR00363">
    <property type="entry name" value="CYTOCHROMEB5"/>
</dbReference>
<protein>
    <submittedName>
        <fullName evidence="10">Cytochrome b5 family heme steroid binding domain-containing protein</fullName>
    </submittedName>
</protein>
<dbReference type="GO" id="GO:0020037">
    <property type="term" value="F:heme binding"/>
    <property type="evidence" value="ECO:0007669"/>
    <property type="project" value="UniProtKB-UniRule"/>
</dbReference>
<proteinExistence type="inferred from homology"/>
<dbReference type="PANTHER" id="PTHR19359">
    <property type="entry name" value="CYTOCHROME B5"/>
    <property type="match status" value="1"/>
</dbReference>
<keyword evidence="8" id="KW-1133">Transmembrane helix</keyword>
<dbReference type="RefSeq" id="XP_067926863.1">
    <property type="nucleotide sequence ID" value="XM_068061155.1"/>
</dbReference>
<comment type="subcellular location">
    <subcellularLocation>
        <location evidence="1">Membrane</location>
    </subcellularLocation>
</comment>
<accession>A0A2C6KMF0</accession>
<organism evidence="10 11">
    <name type="scientific">Cystoisospora suis</name>
    <dbReference type="NCBI Taxonomy" id="483139"/>
    <lineage>
        <taxon>Eukaryota</taxon>
        <taxon>Sar</taxon>
        <taxon>Alveolata</taxon>
        <taxon>Apicomplexa</taxon>
        <taxon>Conoidasida</taxon>
        <taxon>Coccidia</taxon>
        <taxon>Eucoccidiorida</taxon>
        <taxon>Eimeriorina</taxon>
        <taxon>Sarcocystidae</taxon>
        <taxon>Cystoisospora</taxon>
    </lineage>
</organism>
<keyword evidence="4 8" id="KW-0479">Metal-binding</keyword>
<evidence type="ECO:0000313" key="11">
    <source>
        <dbReference type="Proteomes" id="UP000221165"/>
    </source>
</evidence>
<dbReference type="PROSITE" id="PS00191">
    <property type="entry name" value="CYTOCHROME_B5_1"/>
    <property type="match status" value="1"/>
</dbReference>
<evidence type="ECO:0000256" key="3">
    <source>
        <dbReference type="ARBA" id="ARBA00022692"/>
    </source>
</evidence>
<keyword evidence="11" id="KW-1185">Reference proteome</keyword>
<dbReference type="Gene3D" id="3.10.120.10">
    <property type="entry name" value="Cytochrome b5-like heme/steroid binding domain"/>
    <property type="match status" value="1"/>
</dbReference>